<dbReference type="InterPro" id="IPR050412">
    <property type="entry name" value="Ig-like_Receptors_ImmuneReg"/>
</dbReference>
<dbReference type="InterPro" id="IPR013783">
    <property type="entry name" value="Ig-like_fold"/>
</dbReference>
<gene>
    <name evidence="3" type="primary">LAIR2</name>
    <name evidence="3" type="ORF">P7K49_035047</name>
</gene>
<organism evidence="3 4">
    <name type="scientific">Saguinus oedipus</name>
    <name type="common">Cotton-top tamarin</name>
    <name type="synonym">Oedipomidas oedipus</name>
    <dbReference type="NCBI Taxonomy" id="9490"/>
    <lineage>
        <taxon>Eukaryota</taxon>
        <taxon>Metazoa</taxon>
        <taxon>Chordata</taxon>
        <taxon>Craniata</taxon>
        <taxon>Vertebrata</taxon>
        <taxon>Euteleostomi</taxon>
        <taxon>Mammalia</taxon>
        <taxon>Eutheria</taxon>
        <taxon>Euarchontoglires</taxon>
        <taxon>Primates</taxon>
        <taxon>Haplorrhini</taxon>
        <taxon>Platyrrhini</taxon>
        <taxon>Cebidae</taxon>
        <taxon>Callitrichinae</taxon>
        <taxon>Saguinus</taxon>
    </lineage>
</organism>
<accession>A0ABQ9TXD0</accession>
<evidence type="ECO:0000256" key="2">
    <source>
        <dbReference type="ARBA" id="ARBA00023319"/>
    </source>
</evidence>
<dbReference type="EMBL" id="JASSZA010000019">
    <property type="protein sequence ID" value="KAK2089140.1"/>
    <property type="molecule type" value="Genomic_DNA"/>
</dbReference>
<dbReference type="Gene3D" id="2.60.40.10">
    <property type="entry name" value="Immunoglobulins"/>
    <property type="match status" value="1"/>
</dbReference>
<dbReference type="PANTHER" id="PTHR11738:SF129">
    <property type="entry name" value="LEUKOCYTE-ASSOCIATED IMMUNOGLOBULIN-LIKE RECEPTOR 1"/>
    <property type="match status" value="1"/>
</dbReference>
<keyword evidence="2" id="KW-0393">Immunoglobulin domain</keyword>
<sequence length="149" mass="16373">MPPAPWSPLLIAALCEDWVVGISLTVASLPVLCLAQTIHMQEGALPRPSISAEPGTVIPLGSPVTFVCRGPAGVHAFRLEREDRSQYKDNYDVSLVSPFLSEATFRIDSVSEDSAGHYRCIYHKASRWSQHSEQLELVVKGEDTTWALP</sequence>
<keyword evidence="1" id="KW-1015">Disulfide bond</keyword>
<dbReference type="InterPro" id="IPR036179">
    <property type="entry name" value="Ig-like_dom_sf"/>
</dbReference>
<dbReference type="PANTHER" id="PTHR11738">
    <property type="entry name" value="MHC CLASS I NK CELL RECEPTOR"/>
    <property type="match status" value="1"/>
</dbReference>
<protein>
    <submittedName>
        <fullName evidence="3">Leukocyte-associated immunoglobulin-like receptor 2</fullName>
    </submittedName>
</protein>
<proteinExistence type="predicted"/>
<dbReference type="Pfam" id="PF13895">
    <property type="entry name" value="Ig_2"/>
    <property type="match status" value="1"/>
</dbReference>
<reference evidence="3 4" key="1">
    <citation type="submission" date="2023-05" db="EMBL/GenBank/DDBJ databases">
        <title>B98-5 Cell Line De Novo Hybrid Assembly: An Optical Mapping Approach.</title>
        <authorList>
            <person name="Kananen K."/>
            <person name="Auerbach J.A."/>
            <person name="Kautto E."/>
            <person name="Blachly J.S."/>
        </authorList>
    </citation>
    <scope>NUCLEOTIDE SEQUENCE [LARGE SCALE GENOMIC DNA]</scope>
    <source>
        <strain evidence="3">B95-8</strain>
        <tissue evidence="3">Cell line</tissue>
    </source>
</reference>
<name>A0ABQ9TXD0_SAGOE</name>
<evidence type="ECO:0000256" key="1">
    <source>
        <dbReference type="ARBA" id="ARBA00023157"/>
    </source>
</evidence>
<dbReference type="SUPFAM" id="SSF48726">
    <property type="entry name" value="Immunoglobulin"/>
    <property type="match status" value="1"/>
</dbReference>
<evidence type="ECO:0000313" key="3">
    <source>
        <dbReference type="EMBL" id="KAK2089140.1"/>
    </source>
</evidence>
<evidence type="ECO:0000313" key="4">
    <source>
        <dbReference type="Proteomes" id="UP001266305"/>
    </source>
</evidence>
<comment type="caution">
    <text evidence="3">The sequence shown here is derived from an EMBL/GenBank/DDBJ whole genome shotgun (WGS) entry which is preliminary data.</text>
</comment>
<keyword evidence="4" id="KW-1185">Reference proteome</keyword>
<dbReference type="Proteomes" id="UP001266305">
    <property type="component" value="Unassembled WGS sequence"/>
</dbReference>